<feature type="domain" description="FLYWCH-type" evidence="4">
    <location>
        <begin position="139"/>
        <end position="197"/>
    </location>
</feature>
<dbReference type="PANTHER" id="PTHR20956:SF12">
    <property type="entry name" value="FLYWCH-TYPE DOMAIN-CONTAINING PROTEIN"/>
    <property type="match status" value="1"/>
</dbReference>
<evidence type="ECO:0000313" key="5">
    <source>
        <dbReference type="EMBL" id="CAC5405260.1"/>
    </source>
</evidence>
<reference evidence="5 6" key="1">
    <citation type="submission" date="2020-06" db="EMBL/GenBank/DDBJ databases">
        <authorList>
            <person name="Li R."/>
            <person name="Bekaert M."/>
        </authorList>
    </citation>
    <scope>NUCLEOTIDE SEQUENCE [LARGE SCALE GENOMIC DNA]</scope>
    <source>
        <strain evidence="6">wild</strain>
    </source>
</reference>
<sequence length="272" mass="30924">MSFPCAYCEKEVRPRQHAFECETCSCWQHRLCNTGVSLADYRRLMYNEVEMFFECFDAVEDEQPENERDIALVDALEKSLGPLSSEAADVSIPDLSFNISIEFDRKVVESDSDDSDDSDTSDSFIEDRPVTFEVVNSGTTRNAKKLVSSDGYSYTVKNATSRTINWRCSVRNKTISCKATVAQRGQNFIRGVKPHIHPNDPGVVKKTKIRAEVMTEAAAHAYKSAGDIVKEKMHNNISSEDFNLINPNNVTRAINRLRQERRLKEPRDLNLR</sequence>
<dbReference type="Gene3D" id="2.20.25.240">
    <property type="match status" value="1"/>
</dbReference>
<keyword evidence="2" id="KW-0863">Zinc-finger</keyword>
<dbReference type="PANTHER" id="PTHR20956">
    <property type="entry name" value="HEH2P"/>
    <property type="match status" value="1"/>
</dbReference>
<dbReference type="Gene3D" id="3.30.40.10">
    <property type="entry name" value="Zinc/RING finger domain, C3HC4 (zinc finger)"/>
    <property type="match status" value="1"/>
</dbReference>
<dbReference type="GO" id="GO:0008270">
    <property type="term" value="F:zinc ion binding"/>
    <property type="evidence" value="ECO:0007669"/>
    <property type="project" value="UniProtKB-KW"/>
</dbReference>
<gene>
    <name evidence="5" type="ORF">MCOR_38971</name>
</gene>
<organism evidence="5 6">
    <name type="scientific">Mytilus coruscus</name>
    <name type="common">Sea mussel</name>
    <dbReference type="NCBI Taxonomy" id="42192"/>
    <lineage>
        <taxon>Eukaryota</taxon>
        <taxon>Metazoa</taxon>
        <taxon>Spiralia</taxon>
        <taxon>Lophotrochozoa</taxon>
        <taxon>Mollusca</taxon>
        <taxon>Bivalvia</taxon>
        <taxon>Autobranchia</taxon>
        <taxon>Pteriomorphia</taxon>
        <taxon>Mytilida</taxon>
        <taxon>Mytiloidea</taxon>
        <taxon>Mytilidae</taxon>
        <taxon>Mytilinae</taxon>
        <taxon>Mytilus</taxon>
    </lineage>
</organism>
<keyword evidence="3" id="KW-0862">Zinc</keyword>
<evidence type="ECO:0000259" key="4">
    <source>
        <dbReference type="Pfam" id="PF04500"/>
    </source>
</evidence>
<evidence type="ECO:0000313" key="6">
    <source>
        <dbReference type="Proteomes" id="UP000507470"/>
    </source>
</evidence>
<evidence type="ECO:0000256" key="3">
    <source>
        <dbReference type="ARBA" id="ARBA00022833"/>
    </source>
</evidence>
<dbReference type="InterPro" id="IPR007588">
    <property type="entry name" value="Znf_FLYWCH"/>
</dbReference>
<proteinExistence type="predicted"/>
<dbReference type="Proteomes" id="UP000507470">
    <property type="component" value="Unassembled WGS sequence"/>
</dbReference>
<accession>A0A6J8DDV4</accession>
<dbReference type="AlphaFoldDB" id="A0A6J8DDV4"/>
<keyword evidence="6" id="KW-1185">Reference proteome</keyword>
<evidence type="ECO:0000256" key="2">
    <source>
        <dbReference type="ARBA" id="ARBA00022771"/>
    </source>
</evidence>
<dbReference type="InterPro" id="IPR013083">
    <property type="entry name" value="Znf_RING/FYVE/PHD"/>
</dbReference>
<keyword evidence="1" id="KW-0479">Metal-binding</keyword>
<evidence type="ECO:0000256" key="1">
    <source>
        <dbReference type="ARBA" id="ARBA00022723"/>
    </source>
</evidence>
<dbReference type="EMBL" id="CACVKT020007119">
    <property type="protein sequence ID" value="CAC5405260.1"/>
    <property type="molecule type" value="Genomic_DNA"/>
</dbReference>
<dbReference type="Pfam" id="PF04500">
    <property type="entry name" value="FLYWCH"/>
    <property type="match status" value="1"/>
</dbReference>
<dbReference type="OrthoDB" id="10071823at2759"/>
<name>A0A6J8DDV4_MYTCO</name>
<protein>
    <recommendedName>
        <fullName evidence="4">FLYWCH-type domain-containing protein</fullName>
    </recommendedName>
</protein>